<dbReference type="RefSeq" id="WP_160843732.1">
    <property type="nucleotide sequence ID" value="NZ_WVHT01000002.1"/>
</dbReference>
<protein>
    <recommendedName>
        <fullName evidence="3">CPXCG motif-containing cysteine-rich protein</fullName>
    </recommendedName>
</protein>
<accession>A0A7K1Y910</accession>
<evidence type="ECO:0008006" key="3">
    <source>
        <dbReference type="Google" id="ProtNLM"/>
    </source>
</evidence>
<dbReference type="AlphaFoldDB" id="A0A7K1Y910"/>
<keyword evidence="2" id="KW-1185">Reference proteome</keyword>
<reference evidence="1 2" key="1">
    <citation type="submission" date="2019-11" db="EMBL/GenBank/DDBJ databases">
        <title>Pedobacter sp. HMF7647 Genome sequencing and assembly.</title>
        <authorList>
            <person name="Kang H."/>
            <person name="Kim H."/>
            <person name="Joh K."/>
        </authorList>
    </citation>
    <scope>NUCLEOTIDE SEQUENCE [LARGE SCALE GENOMIC DNA]</scope>
    <source>
        <strain evidence="1 2">HMF7647</strain>
    </source>
</reference>
<name>A0A7K1Y910_9SPHI</name>
<proteinExistence type="predicted"/>
<evidence type="ECO:0000313" key="2">
    <source>
        <dbReference type="Proteomes" id="UP000466586"/>
    </source>
</evidence>
<comment type="caution">
    <text evidence="1">The sequence shown here is derived from an EMBL/GenBank/DDBJ whole genome shotgun (WGS) entry which is preliminary data.</text>
</comment>
<evidence type="ECO:0000313" key="1">
    <source>
        <dbReference type="EMBL" id="MXV50569.1"/>
    </source>
</evidence>
<dbReference type="Proteomes" id="UP000466586">
    <property type="component" value="Unassembled WGS sequence"/>
</dbReference>
<sequence length="59" mass="6602">MKIVCPEHDGIIEIPDDVFVNAVNSPLKQLVFTCPVCEDEILFDDSDSQALKKKKKPEA</sequence>
<gene>
    <name evidence="1" type="ORF">GS399_06250</name>
</gene>
<dbReference type="EMBL" id="WVHT01000002">
    <property type="protein sequence ID" value="MXV50569.1"/>
    <property type="molecule type" value="Genomic_DNA"/>
</dbReference>
<organism evidence="1 2">
    <name type="scientific">Hufsiella arboris</name>
    <dbReference type="NCBI Taxonomy" id="2695275"/>
    <lineage>
        <taxon>Bacteria</taxon>
        <taxon>Pseudomonadati</taxon>
        <taxon>Bacteroidota</taxon>
        <taxon>Sphingobacteriia</taxon>
        <taxon>Sphingobacteriales</taxon>
        <taxon>Sphingobacteriaceae</taxon>
        <taxon>Hufsiella</taxon>
    </lineage>
</organism>